<protein>
    <submittedName>
        <fullName evidence="2">Uncharacterized protein</fullName>
    </submittedName>
</protein>
<reference evidence="1" key="5">
    <citation type="submission" date="2024-05" db="EMBL/GenBank/DDBJ databases">
        <authorList>
            <person name="Sun Q."/>
            <person name="Zhou Y."/>
        </authorList>
    </citation>
    <scope>NUCLEOTIDE SEQUENCE</scope>
    <source>
        <strain evidence="1">CGMCC 1.12707</strain>
    </source>
</reference>
<dbReference type="EMBL" id="BMFL01000002">
    <property type="protein sequence ID" value="GGE89352.1"/>
    <property type="molecule type" value="Genomic_DNA"/>
</dbReference>
<gene>
    <name evidence="1" type="ORF">GCM10010984_03730</name>
    <name evidence="2" type="ORF">SAMN05443634_104118</name>
</gene>
<reference evidence="4" key="4">
    <citation type="journal article" date="2019" name="Int. J. Syst. Evol. Microbiol.">
        <title>The Global Catalogue of Microorganisms (GCM) 10K type strain sequencing project: providing services to taxonomists for standard genome sequencing and annotation.</title>
        <authorList>
            <consortium name="The Broad Institute Genomics Platform"/>
            <consortium name="The Broad Institute Genome Sequencing Center for Infectious Disease"/>
            <person name="Wu L."/>
            <person name="Ma J."/>
        </authorList>
    </citation>
    <scope>NUCLEOTIDE SEQUENCE [LARGE SCALE GENOMIC DNA]</scope>
    <source>
        <strain evidence="4">CGMCC 1.12707</strain>
    </source>
</reference>
<reference evidence="1" key="1">
    <citation type="journal article" date="2014" name="Int. J. Syst. Evol. Microbiol.">
        <title>Complete genome of a new Firmicutes species belonging to the dominant human colonic microbiota ('Ruminococcus bicirculans') reveals two chromosomes and a selective capacity to utilize plant glucans.</title>
        <authorList>
            <consortium name="NISC Comparative Sequencing Program"/>
            <person name="Wegmann U."/>
            <person name="Louis P."/>
            <person name="Goesmann A."/>
            <person name="Henrissat B."/>
            <person name="Duncan S.H."/>
            <person name="Flint H.J."/>
        </authorList>
    </citation>
    <scope>NUCLEOTIDE SEQUENCE</scope>
    <source>
        <strain evidence="1">CGMCC 1.12707</strain>
    </source>
</reference>
<dbReference type="OrthoDB" id="1372355at2"/>
<organism evidence="2 3">
    <name type="scientific">Chishuiella changwenlii</name>
    <dbReference type="NCBI Taxonomy" id="1434701"/>
    <lineage>
        <taxon>Bacteria</taxon>
        <taxon>Pseudomonadati</taxon>
        <taxon>Bacteroidota</taxon>
        <taxon>Flavobacteriia</taxon>
        <taxon>Flavobacteriales</taxon>
        <taxon>Weeksellaceae</taxon>
        <taxon>Chishuiella</taxon>
    </lineage>
</organism>
<reference evidence="2" key="3">
    <citation type="submission" date="2016-11" db="EMBL/GenBank/DDBJ databases">
        <authorList>
            <person name="Jaros S."/>
            <person name="Januszkiewicz K."/>
            <person name="Wedrychowicz H."/>
        </authorList>
    </citation>
    <scope>NUCLEOTIDE SEQUENCE [LARGE SCALE GENOMIC DNA]</scope>
    <source>
        <strain evidence="2">DSM 27989</strain>
    </source>
</reference>
<name>A0A1M6W0V7_9FLAO</name>
<accession>A0A1M6W0V7</accession>
<dbReference type="Proteomes" id="UP000184120">
    <property type="component" value="Unassembled WGS sequence"/>
</dbReference>
<dbReference type="RefSeq" id="WP_072930565.1">
    <property type="nucleotide sequence ID" value="NZ_BMFL01000002.1"/>
</dbReference>
<evidence type="ECO:0000313" key="1">
    <source>
        <dbReference type="EMBL" id="GGE89352.1"/>
    </source>
</evidence>
<dbReference type="STRING" id="1434701.SAMN05443634_104118"/>
<evidence type="ECO:0000313" key="2">
    <source>
        <dbReference type="EMBL" id="SHK87422.1"/>
    </source>
</evidence>
<dbReference type="AlphaFoldDB" id="A0A1M6W0V7"/>
<evidence type="ECO:0000313" key="3">
    <source>
        <dbReference type="Proteomes" id="UP000184120"/>
    </source>
</evidence>
<sequence>MSSIVKNARSNNIWYQLHKATGFSSSYCKKVVMGDRKKRSKGAKQIMEKFDELSKILEPCKKQT</sequence>
<keyword evidence="4" id="KW-1185">Reference proteome</keyword>
<dbReference type="EMBL" id="FRBH01000004">
    <property type="protein sequence ID" value="SHK87422.1"/>
    <property type="molecule type" value="Genomic_DNA"/>
</dbReference>
<reference evidence="3" key="2">
    <citation type="submission" date="2016-11" db="EMBL/GenBank/DDBJ databases">
        <authorList>
            <person name="Varghese N."/>
            <person name="Submissions S."/>
        </authorList>
    </citation>
    <scope>NUCLEOTIDE SEQUENCE [LARGE SCALE GENOMIC DNA]</scope>
    <source>
        <strain evidence="3">DSM 27989</strain>
    </source>
</reference>
<proteinExistence type="predicted"/>
<dbReference type="Proteomes" id="UP000650994">
    <property type="component" value="Unassembled WGS sequence"/>
</dbReference>
<evidence type="ECO:0000313" key="4">
    <source>
        <dbReference type="Proteomes" id="UP000650994"/>
    </source>
</evidence>